<protein>
    <submittedName>
        <fullName evidence="1">Tir chaperone protein (CesT) family protein</fullName>
    </submittedName>
</protein>
<accession>A0A1I7D0L9</accession>
<gene>
    <name evidence="1" type="ORF">SAMN05444141_107113</name>
</gene>
<keyword evidence="2" id="KW-1185">Reference proteome</keyword>
<dbReference type="Proteomes" id="UP000183371">
    <property type="component" value="Unassembled WGS sequence"/>
</dbReference>
<evidence type="ECO:0000313" key="2">
    <source>
        <dbReference type="Proteomes" id="UP000183371"/>
    </source>
</evidence>
<dbReference type="Gene3D" id="3.30.1460.10">
    <property type="match status" value="1"/>
</dbReference>
<organism evidence="1 2">
    <name type="scientific">Pseudovibrio denitrificans</name>
    <dbReference type="NCBI Taxonomy" id="258256"/>
    <lineage>
        <taxon>Bacteria</taxon>
        <taxon>Pseudomonadati</taxon>
        <taxon>Pseudomonadota</taxon>
        <taxon>Alphaproteobacteria</taxon>
        <taxon>Hyphomicrobiales</taxon>
        <taxon>Stappiaceae</taxon>
        <taxon>Pseudovibrio</taxon>
    </lineage>
</organism>
<dbReference type="GO" id="GO:0030254">
    <property type="term" value="P:protein secretion by the type III secretion system"/>
    <property type="evidence" value="ECO:0007669"/>
    <property type="project" value="InterPro"/>
</dbReference>
<name>A0A1I7D0L9_9HYPH</name>
<dbReference type="RefSeq" id="WP_008550984.1">
    <property type="nucleotide sequence ID" value="NZ_FPBD01000007.1"/>
</dbReference>
<dbReference type="InterPro" id="IPR010261">
    <property type="entry name" value="Tir_chaperone"/>
</dbReference>
<proteinExistence type="predicted"/>
<sequence length="159" mass="17724">MELVETVIRQFGETIGLSDLKLDSENICSLTVDGEIEVFFQVLDFKTNVIRLNSKLANLNSVPKSLYQHLLEANYNGIGTGAAALSINLRSSEVLLTQAIQADKLSAEEFADTVKLFVKYTSFWVQELVELAKFPSDDPVSMPEMPVDNLSSQMQYLMP</sequence>
<evidence type="ECO:0000313" key="1">
    <source>
        <dbReference type="EMBL" id="SFU05270.1"/>
    </source>
</evidence>
<reference evidence="2" key="1">
    <citation type="submission" date="2016-10" db="EMBL/GenBank/DDBJ databases">
        <authorList>
            <person name="Varghese N."/>
            <person name="Submissions S."/>
        </authorList>
    </citation>
    <scope>NUCLEOTIDE SEQUENCE [LARGE SCALE GENOMIC DNA]</scope>
    <source>
        <strain evidence="2">DSM 17465</strain>
    </source>
</reference>
<dbReference type="Pfam" id="PF05932">
    <property type="entry name" value="CesT"/>
    <property type="match status" value="1"/>
</dbReference>
<dbReference type="SUPFAM" id="SSF69635">
    <property type="entry name" value="Type III secretory system chaperone-like"/>
    <property type="match status" value="1"/>
</dbReference>
<dbReference type="EMBL" id="FPBD01000007">
    <property type="protein sequence ID" value="SFU05270.1"/>
    <property type="molecule type" value="Genomic_DNA"/>
</dbReference>
<dbReference type="AlphaFoldDB" id="A0A1I7D0L9"/>
<dbReference type="CDD" id="cd16364">
    <property type="entry name" value="T3SC_I-like"/>
    <property type="match status" value="1"/>
</dbReference>